<dbReference type="Gene3D" id="3.40.50.2300">
    <property type="match status" value="1"/>
</dbReference>
<sequence>MGRALHVTPPYRELGEQGAVDVVVLRCDEPTADFPVLLKAMGAVSVPVIVVSPRRDTETVVEVFRGGAGYLVEGDYCTCMLASAVMAATVGHTYLSPVACAALREGAQRVSGEGTKSASVAGAAMERLRSLLSPRERQIMELLSTGLGAQEIGLRLRLSEKTVRNNLSNIYAKLNARGSTDAVLRWLGATPAVRT</sequence>
<dbReference type="PROSITE" id="PS50043">
    <property type="entry name" value="HTH_LUXR_2"/>
    <property type="match status" value="1"/>
</dbReference>
<gene>
    <name evidence="3" type="ORF">G3I71_11960</name>
</gene>
<protein>
    <submittedName>
        <fullName evidence="3">Response regulator transcription factor</fullName>
    </submittedName>
</protein>
<dbReference type="AlphaFoldDB" id="A0A6B3BQC8"/>
<reference evidence="3" key="1">
    <citation type="submission" date="2020-01" db="EMBL/GenBank/DDBJ databases">
        <title>Insect and environment-associated Actinomycetes.</title>
        <authorList>
            <person name="Currrie C."/>
            <person name="Chevrette M."/>
            <person name="Carlson C."/>
            <person name="Stubbendieck R."/>
            <person name="Wendt-Pienkowski E."/>
        </authorList>
    </citation>
    <scope>NUCLEOTIDE SEQUENCE</scope>
    <source>
        <strain evidence="3">SID12501</strain>
    </source>
</reference>
<dbReference type="SMART" id="SM00421">
    <property type="entry name" value="HTH_LUXR"/>
    <property type="match status" value="1"/>
</dbReference>
<dbReference type="Pfam" id="PF00196">
    <property type="entry name" value="GerE"/>
    <property type="match status" value="1"/>
</dbReference>
<name>A0A6B3BQC8_9ACTN</name>
<organism evidence="3">
    <name type="scientific">Streptomyces sp. SID12501</name>
    <dbReference type="NCBI Taxonomy" id="2706042"/>
    <lineage>
        <taxon>Bacteria</taxon>
        <taxon>Bacillati</taxon>
        <taxon>Actinomycetota</taxon>
        <taxon>Actinomycetes</taxon>
        <taxon>Kitasatosporales</taxon>
        <taxon>Streptomycetaceae</taxon>
        <taxon>Streptomyces</taxon>
    </lineage>
</organism>
<dbReference type="InterPro" id="IPR000792">
    <property type="entry name" value="Tscrpt_reg_LuxR_C"/>
</dbReference>
<dbReference type="SUPFAM" id="SSF46894">
    <property type="entry name" value="C-terminal effector domain of the bipartite response regulators"/>
    <property type="match status" value="1"/>
</dbReference>
<dbReference type="CDD" id="cd06170">
    <property type="entry name" value="LuxR_C_like"/>
    <property type="match status" value="1"/>
</dbReference>
<dbReference type="PRINTS" id="PR00038">
    <property type="entry name" value="HTHLUXR"/>
</dbReference>
<dbReference type="PANTHER" id="PTHR43214">
    <property type="entry name" value="TWO-COMPONENT RESPONSE REGULATOR"/>
    <property type="match status" value="1"/>
</dbReference>
<dbReference type="EMBL" id="JAAGLU010000008">
    <property type="protein sequence ID" value="NEC86513.1"/>
    <property type="molecule type" value="Genomic_DNA"/>
</dbReference>
<dbReference type="GO" id="GO:0003677">
    <property type="term" value="F:DNA binding"/>
    <property type="evidence" value="ECO:0007669"/>
    <property type="project" value="UniProtKB-KW"/>
</dbReference>
<evidence type="ECO:0000256" key="1">
    <source>
        <dbReference type="ARBA" id="ARBA00023125"/>
    </source>
</evidence>
<dbReference type="InterPro" id="IPR039420">
    <property type="entry name" value="WalR-like"/>
</dbReference>
<dbReference type="InterPro" id="IPR016032">
    <property type="entry name" value="Sig_transdc_resp-reg_C-effctor"/>
</dbReference>
<keyword evidence="1" id="KW-0238">DNA-binding</keyword>
<dbReference type="PROSITE" id="PS00622">
    <property type="entry name" value="HTH_LUXR_1"/>
    <property type="match status" value="1"/>
</dbReference>
<proteinExistence type="predicted"/>
<dbReference type="GO" id="GO:0006355">
    <property type="term" value="P:regulation of DNA-templated transcription"/>
    <property type="evidence" value="ECO:0007669"/>
    <property type="project" value="InterPro"/>
</dbReference>
<feature type="domain" description="HTH luxR-type" evidence="2">
    <location>
        <begin position="125"/>
        <end position="190"/>
    </location>
</feature>
<evidence type="ECO:0000313" key="3">
    <source>
        <dbReference type="EMBL" id="NEC86513.1"/>
    </source>
</evidence>
<evidence type="ECO:0000259" key="2">
    <source>
        <dbReference type="PROSITE" id="PS50043"/>
    </source>
</evidence>
<accession>A0A6B3BQC8</accession>
<comment type="caution">
    <text evidence="3">The sequence shown here is derived from an EMBL/GenBank/DDBJ whole genome shotgun (WGS) entry which is preliminary data.</text>
</comment>